<name>X6LU62_RETFI</name>
<protein>
    <submittedName>
        <fullName evidence="1">Uncharacterized protein</fullName>
    </submittedName>
</protein>
<reference evidence="1 2" key="1">
    <citation type="journal article" date="2013" name="Curr. Biol.">
        <title>The Genome of the Foraminiferan Reticulomyxa filosa.</title>
        <authorList>
            <person name="Glockner G."/>
            <person name="Hulsmann N."/>
            <person name="Schleicher M."/>
            <person name="Noegel A.A."/>
            <person name="Eichinger L."/>
            <person name="Gallinger C."/>
            <person name="Pawlowski J."/>
            <person name="Sierra R."/>
            <person name="Euteneuer U."/>
            <person name="Pillet L."/>
            <person name="Moustafa A."/>
            <person name="Platzer M."/>
            <person name="Groth M."/>
            <person name="Szafranski K."/>
            <person name="Schliwa M."/>
        </authorList>
    </citation>
    <scope>NUCLEOTIDE SEQUENCE [LARGE SCALE GENOMIC DNA]</scope>
</reference>
<gene>
    <name evidence="1" type="ORF">RFI_31954</name>
</gene>
<keyword evidence="2" id="KW-1185">Reference proteome</keyword>
<dbReference type="AlphaFoldDB" id="X6LU62"/>
<evidence type="ECO:0000313" key="1">
    <source>
        <dbReference type="EMBL" id="ETO05443.1"/>
    </source>
</evidence>
<evidence type="ECO:0000313" key="2">
    <source>
        <dbReference type="Proteomes" id="UP000023152"/>
    </source>
</evidence>
<organism evidence="1 2">
    <name type="scientific">Reticulomyxa filosa</name>
    <dbReference type="NCBI Taxonomy" id="46433"/>
    <lineage>
        <taxon>Eukaryota</taxon>
        <taxon>Sar</taxon>
        <taxon>Rhizaria</taxon>
        <taxon>Retaria</taxon>
        <taxon>Foraminifera</taxon>
        <taxon>Monothalamids</taxon>
        <taxon>Reticulomyxidae</taxon>
        <taxon>Reticulomyxa</taxon>
    </lineage>
</organism>
<proteinExistence type="predicted"/>
<dbReference type="EMBL" id="ASPP01028119">
    <property type="protein sequence ID" value="ETO05443.1"/>
    <property type="molecule type" value="Genomic_DNA"/>
</dbReference>
<comment type="caution">
    <text evidence="1">The sequence shown here is derived from an EMBL/GenBank/DDBJ whole genome shotgun (WGS) entry which is preliminary data.</text>
</comment>
<accession>X6LU62</accession>
<dbReference type="Proteomes" id="UP000023152">
    <property type="component" value="Unassembled WGS sequence"/>
</dbReference>
<sequence length="105" mass="12205">MNNYTLHLYNVSALSSTGDKALINLVDKHLDENRISSTFKNNIGIILDTSWNGVHSTLLYPQSNEKWNVAVVMEWEKVQFINNKIDSNGNYLMYNNNNHLHIYLY</sequence>